<sequence>IREIEDTDITRERLKEVETRFPIRFLDWDCKERDGFIDISPLGITVLKREYGALWLSWSEVPFYVFTFERIPVFHWNFIDHVSFVYHWPKDAQMNKRKTGMSVKGSATITWWARGYMRQIKKAIDIVLEERLKRRERLRLLTQERSL</sequence>
<comment type="caution">
    <text evidence="1">The sequence shown here is derived from an EMBL/GenBank/DDBJ whole genome shotgun (WGS) entry which is preliminary data.</text>
</comment>
<accession>A0A2P6N468</accession>
<feature type="non-terminal residue" evidence="1">
    <location>
        <position position="1"/>
    </location>
</feature>
<gene>
    <name evidence="1" type="ORF">PROFUN_00923</name>
</gene>
<reference evidence="1 2" key="1">
    <citation type="journal article" date="2018" name="Genome Biol. Evol.">
        <title>Multiple Roots of Fruiting Body Formation in Amoebozoa.</title>
        <authorList>
            <person name="Hillmann F."/>
            <person name="Forbes G."/>
            <person name="Novohradska S."/>
            <person name="Ferling I."/>
            <person name="Riege K."/>
            <person name="Groth M."/>
            <person name="Westermann M."/>
            <person name="Marz M."/>
            <person name="Spaller T."/>
            <person name="Winckler T."/>
            <person name="Schaap P."/>
            <person name="Glockner G."/>
        </authorList>
    </citation>
    <scope>NUCLEOTIDE SEQUENCE [LARGE SCALE GENOMIC DNA]</scope>
    <source>
        <strain evidence="1 2">Jena</strain>
    </source>
</reference>
<organism evidence="1 2">
    <name type="scientific">Planoprotostelium fungivorum</name>
    <dbReference type="NCBI Taxonomy" id="1890364"/>
    <lineage>
        <taxon>Eukaryota</taxon>
        <taxon>Amoebozoa</taxon>
        <taxon>Evosea</taxon>
        <taxon>Variosea</taxon>
        <taxon>Cavosteliida</taxon>
        <taxon>Cavosteliaceae</taxon>
        <taxon>Planoprotostelium</taxon>
    </lineage>
</organism>
<dbReference type="InParanoid" id="A0A2P6N468"/>
<protein>
    <submittedName>
        <fullName evidence="1">Uncharacterized protein</fullName>
    </submittedName>
</protein>
<dbReference type="AlphaFoldDB" id="A0A2P6N468"/>
<dbReference type="EMBL" id="MDYQ01000207">
    <property type="protein sequence ID" value="PRP78750.1"/>
    <property type="molecule type" value="Genomic_DNA"/>
</dbReference>
<evidence type="ECO:0000313" key="2">
    <source>
        <dbReference type="Proteomes" id="UP000241769"/>
    </source>
</evidence>
<dbReference type="Proteomes" id="UP000241769">
    <property type="component" value="Unassembled WGS sequence"/>
</dbReference>
<name>A0A2P6N468_9EUKA</name>
<proteinExistence type="predicted"/>
<evidence type="ECO:0000313" key="1">
    <source>
        <dbReference type="EMBL" id="PRP78750.1"/>
    </source>
</evidence>
<keyword evidence="2" id="KW-1185">Reference proteome</keyword>